<dbReference type="OMA" id="FATCLNA"/>
<comment type="similarity">
    <text evidence="1">Belongs to the OsmC/Ohr family.</text>
</comment>
<organism evidence="2 3">
    <name type="scientific">Leuconostoc carnosum</name>
    <dbReference type="NCBI Taxonomy" id="1252"/>
    <lineage>
        <taxon>Bacteria</taxon>
        <taxon>Bacillati</taxon>
        <taxon>Bacillota</taxon>
        <taxon>Bacilli</taxon>
        <taxon>Lactobacillales</taxon>
        <taxon>Lactobacillaceae</taxon>
        <taxon>Leuconostoc</taxon>
    </lineage>
</organism>
<dbReference type="GeneID" id="61187187"/>
<reference evidence="2 3" key="1">
    <citation type="submission" date="2019-06" db="EMBL/GenBank/DDBJ databases">
        <title>Genome analyses of bacteria isolated from kimchi.</title>
        <authorList>
            <person name="Lee S."/>
            <person name="Ahn S."/>
            <person name="Roh S."/>
        </authorList>
    </citation>
    <scope>NUCLEOTIDE SEQUENCE [LARGE SCALE GENOMIC DNA]</scope>
    <source>
        <strain evidence="2 3">CBA3620</strain>
    </source>
</reference>
<dbReference type="InterPro" id="IPR036102">
    <property type="entry name" value="OsmC/Ohrsf"/>
</dbReference>
<dbReference type="InterPro" id="IPR015946">
    <property type="entry name" value="KH_dom-like_a/b"/>
</dbReference>
<sequence>MTEQALYHTEVENTDGLIGHVKTITSCDLDVVTSGPLSDQAGTNPEQLLAVSFSTCLNATIEAEEKRRQLTHQSIVRVAIDMIRDTEGFQFIVHAQVKIPHVSAQEAEEILSIAERRCPVSKLLMGNDNVSISLVDSLN</sequence>
<dbReference type="Proteomes" id="UP000321332">
    <property type="component" value="Chromosome"/>
</dbReference>
<dbReference type="InterPro" id="IPR003718">
    <property type="entry name" value="OsmC/Ohr_fam"/>
</dbReference>
<dbReference type="RefSeq" id="WP_014974976.1">
    <property type="nucleotide sequence ID" value="NZ_CP042374.1"/>
</dbReference>
<dbReference type="Gene3D" id="3.30.300.20">
    <property type="match status" value="1"/>
</dbReference>
<evidence type="ECO:0000313" key="3">
    <source>
        <dbReference type="Proteomes" id="UP000321332"/>
    </source>
</evidence>
<proteinExistence type="inferred from homology"/>
<dbReference type="AlphaFoldDB" id="A0AAE6IK40"/>
<name>A0AAE6IK40_LEUCA</name>
<accession>A0AAE6IK40</accession>
<dbReference type="SUPFAM" id="SSF82784">
    <property type="entry name" value="OsmC-like"/>
    <property type="match status" value="1"/>
</dbReference>
<dbReference type="PANTHER" id="PTHR33797">
    <property type="entry name" value="ORGANIC HYDROPEROXIDE RESISTANCE PROTEIN-LIKE"/>
    <property type="match status" value="1"/>
</dbReference>
<dbReference type="GO" id="GO:0006979">
    <property type="term" value="P:response to oxidative stress"/>
    <property type="evidence" value="ECO:0007669"/>
    <property type="project" value="InterPro"/>
</dbReference>
<protein>
    <submittedName>
        <fullName evidence="2">OsmC family peroxiredoxin</fullName>
    </submittedName>
</protein>
<dbReference type="PANTHER" id="PTHR33797:SF2">
    <property type="entry name" value="ORGANIC HYDROPEROXIDE RESISTANCE PROTEIN-LIKE"/>
    <property type="match status" value="1"/>
</dbReference>
<evidence type="ECO:0000313" key="2">
    <source>
        <dbReference type="EMBL" id="QEA33607.1"/>
    </source>
</evidence>
<gene>
    <name evidence="2" type="ORF">FGL89_05460</name>
</gene>
<dbReference type="EMBL" id="CP042374">
    <property type="protein sequence ID" value="QEA33607.1"/>
    <property type="molecule type" value="Genomic_DNA"/>
</dbReference>
<evidence type="ECO:0000256" key="1">
    <source>
        <dbReference type="ARBA" id="ARBA00007378"/>
    </source>
</evidence>
<dbReference type="Pfam" id="PF02566">
    <property type="entry name" value="OsmC"/>
    <property type="match status" value="1"/>
</dbReference>
<dbReference type="InterPro" id="IPR019953">
    <property type="entry name" value="OHR"/>
</dbReference>